<comment type="similarity">
    <text evidence="1">Belongs to the membrane fusion protein (MFP) (TC 8.A.1) family.</text>
</comment>
<evidence type="ECO:0000256" key="1">
    <source>
        <dbReference type="ARBA" id="ARBA00009477"/>
    </source>
</evidence>
<dbReference type="Gene3D" id="1.10.287.470">
    <property type="entry name" value="Helix hairpin bin"/>
    <property type="match status" value="1"/>
</dbReference>
<proteinExistence type="inferred from homology"/>
<dbReference type="Gene3D" id="2.40.50.100">
    <property type="match status" value="1"/>
</dbReference>
<dbReference type="InterPro" id="IPR058625">
    <property type="entry name" value="MdtA-like_BSH"/>
</dbReference>
<name>A0A1L4BTG6_9GAMM</name>
<evidence type="ECO:0000259" key="4">
    <source>
        <dbReference type="Pfam" id="PF25917"/>
    </source>
</evidence>
<evidence type="ECO:0000256" key="3">
    <source>
        <dbReference type="SAM" id="Phobius"/>
    </source>
</evidence>
<dbReference type="GO" id="GO:0005886">
    <property type="term" value="C:plasma membrane"/>
    <property type="evidence" value="ECO:0007669"/>
    <property type="project" value="TreeGrafter"/>
</dbReference>
<reference evidence="5 6" key="1">
    <citation type="journal article" date="2016" name="Appl. Environ. Microbiol.">
        <title>Whole genome relationships among Francisella bacteria of diverse origin define new species and provide specific regions for detection.</title>
        <authorList>
            <person name="Challacombe J.F."/>
            <person name="Petersen J.M."/>
            <person name="Gallegos-Graves V."/>
            <person name="Hodge D."/>
            <person name="Pillai S."/>
            <person name="Kuske C.R."/>
        </authorList>
    </citation>
    <scope>NUCLEOTIDE SEQUENCE [LARGE SCALE GENOMIC DNA]</scope>
    <source>
        <strain evidence="6">TX07-7310</strain>
    </source>
</reference>
<gene>
    <name evidence="5" type="ORF">F7310_07125</name>
</gene>
<evidence type="ECO:0000313" key="6">
    <source>
        <dbReference type="Proteomes" id="UP000184222"/>
    </source>
</evidence>
<dbReference type="SUPFAM" id="SSF111369">
    <property type="entry name" value="HlyD-like secretion proteins"/>
    <property type="match status" value="1"/>
</dbReference>
<protein>
    <submittedName>
        <fullName evidence="5">MFP transporter</fullName>
    </submittedName>
</protein>
<dbReference type="PANTHER" id="PTHR30438:SF2">
    <property type="entry name" value="MEMBRANE PROTEIN"/>
    <property type="match status" value="1"/>
</dbReference>
<keyword evidence="3" id="KW-0472">Membrane</keyword>
<sequence>MSDKRKVIIIALLLIICALGIVYYFLRSENKIIPGYVSTDIRYISSDESGKLLELKVKEGQNIKKGQQLFVLDSSKNQTLLKSNKFLHQASEAISDNLSKGKRQPYLDKTKFDIKTAKANLEVAKEEYVRQKALLKDDSTSKKQFEQAKGKLVEAINQVRNLEITQVMNKMPAREDLVAAANYMSMFVNSNSNYLQQKIDSADVKASQNGYVYQILYRVGEEVRAYNPVITVINPQDVYVVFYVSKQDLAKVHINQKVSIENTDGKNIQAEISYISNKAEYTPPLLYGINSDSEISFEVKARVQYSPKSSLIHIGEPVKVELQ</sequence>
<keyword evidence="2" id="KW-0175">Coiled coil</keyword>
<keyword evidence="3" id="KW-0812">Transmembrane</keyword>
<feature type="transmembrane region" description="Helical" evidence="3">
    <location>
        <begin position="7"/>
        <end position="26"/>
    </location>
</feature>
<dbReference type="EMBL" id="CP016796">
    <property type="protein sequence ID" value="API87141.1"/>
    <property type="molecule type" value="Genomic_DNA"/>
</dbReference>
<dbReference type="AlphaFoldDB" id="A0A1L4BTG6"/>
<feature type="domain" description="Multidrug resistance protein MdtA-like barrel-sandwich hybrid" evidence="4">
    <location>
        <begin position="48"/>
        <end position="228"/>
    </location>
</feature>
<dbReference type="RefSeq" id="WP_072712826.1">
    <property type="nucleotide sequence ID" value="NZ_CP016796.1"/>
</dbReference>
<dbReference type="OrthoDB" id="8558741at2"/>
<keyword evidence="6" id="KW-1185">Reference proteome</keyword>
<organism evidence="5 6">
    <name type="scientific">Francisella uliginis</name>
    <dbReference type="NCBI Taxonomy" id="573570"/>
    <lineage>
        <taxon>Bacteria</taxon>
        <taxon>Pseudomonadati</taxon>
        <taxon>Pseudomonadota</taxon>
        <taxon>Gammaproteobacteria</taxon>
        <taxon>Thiotrichales</taxon>
        <taxon>Francisellaceae</taxon>
        <taxon>Francisella</taxon>
    </lineage>
</organism>
<accession>A0A1L4BTG6</accession>
<dbReference type="KEGG" id="frx:F7310_07125"/>
<evidence type="ECO:0000256" key="2">
    <source>
        <dbReference type="SAM" id="Coils"/>
    </source>
</evidence>
<dbReference type="PANTHER" id="PTHR30438">
    <property type="entry name" value="36 KDA ANTIGEN-RELATED"/>
    <property type="match status" value="1"/>
</dbReference>
<feature type="coiled-coil region" evidence="2">
    <location>
        <begin position="107"/>
        <end position="165"/>
    </location>
</feature>
<dbReference type="STRING" id="573570.F7310_07125"/>
<keyword evidence="3" id="KW-1133">Transmembrane helix</keyword>
<dbReference type="Pfam" id="PF25917">
    <property type="entry name" value="BSH_RND"/>
    <property type="match status" value="1"/>
</dbReference>
<evidence type="ECO:0000313" key="5">
    <source>
        <dbReference type="EMBL" id="API87141.1"/>
    </source>
</evidence>
<dbReference type="Gene3D" id="2.40.30.170">
    <property type="match status" value="1"/>
</dbReference>
<dbReference type="Proteomes" id="UP000184222">
    <property type="component" value="Chromosome"/>
</dbReference>